<evidence type="ECO:0000313" key="1">
    <source>
        <dbReference type="EMBL" id="UVF20555.1"/>
    </source>
</evidence>
<accession>A0ABY5RTG6</accession>
<proteinExistence type="predicted"/>
<sequence length="81" mass="8984">MEVILRLQCDNLLGGRIERETPTGLVTMATVAREADGLVVHVIPGQEAQSLEHLEDLRARDCNELQRRMGRTDVTVTMPTG</sequence>
<gene>
    <name evidence="1" type="ORF">HPT29_005320</name>
</gene>
<protein>
    <submittedName>
        <fullName evidence="1">Uncharacterized protein</fullName>
    </submittedName>
</protein>
<reference evidence="1" key="1">
    <citation type="submission" date="2022-08" db="EMBL/GenBank/DDBJ databases">
        <title>Microvirga terrae sp. nov., isolated from soil.</title>
        <authorList>
            <person name="Kim K.H."/>
            <person name="Seo Y.L."/>
            <person name="Kim J.M."/>
            <person name="Lee J.K."/>
            <person name="Han D.M."/>
            <person name="Jeon C.O."/>
        </authorList>
    </citation>
    <scope>NUCLEOTIDE SEQUENCE</scope>
    <source>
        <strain evidence="1">R24</strain>
    </source>
</reference>
<dbReference type="EMBL" id="CP102845">
    <property type="protein sequence ID" value="UVF20555.1"/>
    <property type="molecule type" value="Genomic_DNA"/>
</dbReference>
<dbReference type="Proteomes" id="UP001017257">
    <property type="component" value="Chromosome"/>
</dbReference>
<organism evidence="1 2">
    <name type="scientific">Microvirga terrae</name>
    <dbReference type="NCBI Taxonomy" id="2740529"/>
    <lineage>
        <taxon>Bacteria</taxon>
        <taxon>Pseudomonadati</taxon>
        <taxon>Pseudomonadota</taxon>
        <taxon>Alphaproteobacteria</taxon>
        <taxon>Hyphomicrobiales</taxon>
        <taxon>Methylobacteriaceae</taxon>
        <taxon>Microvirga</taxon>
    </lineage>
</organism>
<evidence type="ECO:0000313" key="2">
    <source>
        <dbReference type="Proteomes" id="UP001017257"/>
    </source>
</evidence>
<name>A0ABY5RTG6_9HYPH</name>
<dbReference type="RefSeq" id="WP_173948491.1">
    <property type="nucleotide sequence ID" value="NZ_CP102845.1"/>
</dbReference>
<keyword evidence="2" id="KW-1185">Reference proteome</keyword>